<comment type="subcellular location">
    <subcellularLocation>
        <location evidence="9">Secreted</location>
    </subcellularLocation>
</comment>
<evidence type="ECO:0000256" key="4">
    <source>
        <dbReference type="ARBA" id="ARBA00022729"/>
    </source>
</evidence>
<dbReference type="PANTHER" id="PTHR33794:SF1">
    <property type="entry name" value="BACILLOLYSIN"/>
    <property type="match status" value="1"/>
</dbReference>
<dbReference type="Gene3D" id="1.10.390.10">
    <property type="entry name" value="Neutral Protease Domain 2"/>
    <property type="match status" value="1"/>
</dbReference>
<dbReference type="AlphaFoldDB" id="A0A4R6S5J3"/>
<dbReference type="InterPro" id="IPR013856">
    <property type="entry name" value="Peptidase_M4_domain"/>
</dbReference>
<evidence type="ECO:0000259" key="10">
    <source>
        <dbReference type="Pfam" id="PF01447"/>
    </source>
</evidence>
<feature type="signal peptide" evidence="9">
    <location>
        <begin position="1"/>
        <end position="27"/>
    </location>
</feature>
<keyword evidence="3" id="KW-0479">Metal-binding</keyword>
<comment type="cofactor">
    <cofactor evidence="9">
        <name>Zn(2+)</name>
        <dbReference type="ChEBI" id="CHEBI:29105"/>
    </cofactor>
</comment>
<dbReference type="CDD" id="cd09597">
    <property type="entry name" value="M4_TLP"/>
    <property type="match status" value="1"/>
</dbReference>
<dbReference type="OrthoDB" id="345880at2"/>
<proteinExistence type="inferred from homology"/>
<evidence type="ECO:0000256" key="6">
    <source>
        <dbReference type="ARBA" id="ARBA00022833"/>
    </source>
</evidence>
<dbReference type="EMBL" id="SNXZ01000006">
    <property type="protein sequence ID" value="TDP94026.1"/>
    <property type="molecule type" value="Genomic_DNA"/>
</dbReference>
<sequence length="520" mass="53994">MKRSTRFWVAAAAVGTVIGGGAIAATAAPTATNTPLTKSAARQLAQTDSVKVAKAAGVGAQEQLVVKDAVVTKDGLRHLRYDRTYQGLKVLGGDLVVTENAGGDIVSTTKATQARFTLSTKPGMAAPAAAKAALKSQKGVKYTAGDPSLVVYAVRTAPTLAYETVLTGKKADQTPSKLHVFTDARSGKVLYSYDAVEQVAGTGHSEYSGDVALETTEGGDGFNLVDSTRGNQQVSNSDTSTLYTDADNDWGNGQGDDDQTAAVDAAYGAASTWDYYKNVHNRNGIKDDGVGAESFVHYGDAYVNAFWDDSCFCMTYGDGIGDNHPLTAIDVAGHEMSHGVTSATAGLVYSGESGGLNEATSDIFGTAVEFSVNNATDPGDYLIGEKIDINGDGSPLRYMDDPTKDGASLGCWSSDAGNVDVHYSSGIANHFFYLLSEGSGAKNVNGVDYNSPTCDGSTVTGIGRDKAEAIWYNALSTKFTSTTDYHDAATQTVAAADELYGAGSPESQAVAATWAAVGVS</sequence>
<dbReference type="RefSeq" id="WP_133852998.1">
    <property type="nucleotide sequence ID" value="NZ_SNXZ01000006.1"/>
</dbReference>
<gene>
    <name evidence="13" type="ORF">EV186_106420</name>
</gene>
<dbReference type="Gene3D" id="3.10.450.490">
    <property type="match status" value="1"/>
</dbReference>
<feature type="chain" id="PRO_5039742913" description="Neutral metalloproteinase" evidence="9">
    <location>
        <begin position="28"/>
        <end position="520"/>
    </location>
</feature>
<keyword evidence="5 9" id="KW-0378">Hydrolase</keyword>
<evidence type="ECO:0000256" key="3">
    <source>
        <dbReference type="ARBA" id="ARBA00022723"/>
    </source>
</evidence>
<dbReference type="InterPro" id="IPR023612">
    <property type="entry name" value="Peptidase_M4"/>
</dbReference>
<reference evidence="13 14" key="1">
    <citation type="submission" date="2019-03" db="EMBL/GenBank/DDBJ databases">
        <title>Genomic Encyclopedia of Type Strains, Phase IV (KMG-IV): sequencing the most valuable type-strain genomes for metagenomic binning, comparative biology and taxonomic classification.</title>
        <authorList>
            <person name="Goeker M."/>
        </authorList>
    </citation>
    <scope>NUCLEOTIDE SEQUENCE [LARGE SCALE GENOMIC DNA]</scope>
    <source>
        <strain evidence="13 14">DSM 45361</strain>
    </source>
</reference>
<evidence type="ECO:0000256" key="5">
    <source>
        <dbReference type="ARBA" id="ARBA00022801"/>
    </source>
</evidence>
<name>A0A4R6S5J3_LABRH</name>
<dbReference type="InterPro" id="IPR050728">
    <property type="entry name" value="Zinc_Metalloprotease_M4"/>
</dbReference>
<keyword evidence="9" id="KW-0964">Secreted</keyword>
<dbReference type="InterPro" id="IPR027268">
    <property type="entry name" value="Peptidase_M4/M1_CTD_sf"/>
</dbReference>
<feature type="active site" evidence="8">
    <location>
        <position position="335"/>
    </location>
</feature>
<evidence type="ECO:0000313" key="14">
    <source>
        <dbReference type="Proteomes" id="UP000295444"/>
    </source>
</evidence>
<dbReference type="Proteomes" id="UP000295444">
    <property type="component" value="Unassembled WGS sequence"/>
</dbReference>
<keyword evidence="2 9" id="KW-0645">Protease</keyword>
<keyword evidence="4 9" id="KW-0732">Signal</keyword>
<dbReference type="Gene3D" id="3.10.170.10">
    <property type="match status" value="1"/>
</dbReference>
<keyword evidence="14" id="KW-1185">Reference proteome</keyword>
<dbReference type="Pfam" id="PF01447">
    <property type="entry name" value="Peptidase_M4"/>
    <property type="match status" value="1"/>
</dbReference>
<dbReference type="Pfam" id="PF07504">
    <property type="entry name" value="FTP"/>
    <property type="match status" value="1"/>
</dbReference>
<dbReference type="PRINTS" id="PR00730">
    <property type="entry name" value="THERMOLYSIN"/>
</dbReference>
<evidence type="ECO:0000256" key="1">
    <source>
        <dbReference type="ARBA" id="ARBA00009388"/>
    </source>
</evidence>
<dbReference type="SUPFAM" id="SSF55486">
    <property type="entry name" value="Metalloproteases ('zincins'), catalytic domain"/>
    <property type="match status" value="1"/>
</dbReference>
<evidence type="ECO:0000256" key="2">
    <source>
        <dbReference type="ARBA" id="ARBA00022670"/>
    </source>
</evidence>
<dbReference type="InterPro" id="IPR001570">
    <property type="entry name" value="Peptidase_M4_C_domain"/>
</dbReference>
<accession>A0A4R6S5J3</accession>
<dbReference type="GO" id="GO:0006508">
    <property type="term" value="P:proteolysis"/>
    <property type="evidence" value="ECO:0007669"/>
    <property type="project" value="UniProtKB-KW"/>
</dbReference>
<evidence type="ECO:0000259" key="11">
    <source>
        <dbReference type="Pfam" id="PF02868"/>
    </source>
</evidence>
<keyword evidence="6 9" id="KW-0862">Zinc</keyword>
<comment type="caution">
    <text evidence="13">The sequence shown here is derived from an EMBL/GenBank/DDBJ whole genome shotgun (WGS) entry which is preliminary data.</text>
</comment>
<evidence type="ECO:0000256" key="8">
    <source>
        <dbReference type="PIRSR" id="PIRSR623612-1"/>
    </source>
</evidence>
<evidence type="ECO:0000256" key="9">
    <source>
        <dbReference type="RuleBase" id="RU366073"/>
    </source>
</evidence>
<dbReference type="GO" id="GO:0046872">
    <property type="term" value="F:metal ion binding"/>
    <property type="evidence" value="ECO:0007669"/>
    <property type="project" value="UniProtKB-UniRule"/>
</dbReference>
<dbReference type="Pfam" id="PF02868">
    <property type="entry name" value="Peptidase_M4_C"/>
    <property type="match status" value="1"/>
</dbReference>
<evidence type="ECO:0000313" key="13">
    <source>
        <dbReference type="EMBL" id="TDP94026.1"/>
    </source>
</evidence>
<protein>
    <recommendedName>
        <fullName evidence="9">Neutral metalloproteinase</fullName>
        <ecNumber evidence="9">3.4.24.-</ecNumber>
    </recommendedName>
</protein>
<dbReference type="InterPro" id="IPR011096">
    <property type="entry name" value="FTP_domain"/>
</dbReference>
<comment type="similarity">
    <text evidence="1 9">Belongs to the peptidase M4 family.</text>
</comment>
<organism evidence="13 14">
    <name type="scientific">Labedaea rhizosphaerae</name>
    <dbReference type="NCBI Taxonomy" id="598644"/>
    <lineage>
        <taxon>Bacteria</taxon>
        <taxon>Bacillati</taxon>
        <taxon>Actinomycetota</taxon>
        <taxon>Actinomycetes</taxon>
        <taxon>Pseudonocardiales</taxon>
        <taxon>Pseudonocardiaceae</taxon>
        <taxon>Labedaea</taxon>
    </lineage>
</organism>
<feature type="domain" description="Peptidase M4 C-terminal" evidence="11">
    <location>
        <begin position="345"/>
        <end position="519"/>
    </location>
</feature>
<feature type="domain" description="Peptidase M4" evidence="10">
    <location>
        <begin position="201"/>
        <end position="342"/>
    </location>
</feature>
<evidence type="ECO:0000259" key="12">
    <source>
        <dbReference type="Pfam" id="PF07504"/>
    </source>
</evidence>
<feature type="active site" description="Proton donor" evidence="8">
    <location>
        <position position="422"/>
    </location>
</feature>
<dbReference type="GO" id="GO:0005576">
    <property type="term" value="C:extracellular region"/>
    <property type="evidence" value="ECO:0007669"/>
    <property type="project" value="UniProtKB-SubCell"/>
</dbReference>
<feature type="domain" description="FTP" evidence="12">
    <location>
        <begin position="62"/>
        <end position="107"/>
    </location>
</feature>
<dbReference type="EC" id="3.4.24.-" evidence="9"/>
<comment type="function">
    <text evidence="9">Extracellular zinc metalloprotease.</text>
</comment>
<dbReference type="GO" id="GO:0004222">
    <property type="term" value="F:metalloendopeptidase activity"/>
    <property type="evidence" value="ECO:0007669"/>
    <property type="project" value="UniProtKB-UniRule"/>
</dbReference>
<dbReference type="PANTHER" id="PTHR33794">
    <property type="entry name" value="BACILLOLYSIN"/>
    <property type="match status" value="1"/>
</dbReference>
<evidence type="ECO:0000256" key="7">
    <source>
        <dbReference type="ARBA" id="ARBA00023049"/>
    </source>
</evidence>
<keyword evidence="7 9" id="KW-0482">Metalloprotease</keyword>